<dbReference type="GO" id="GO:0016020">
    <property type="term" value="C:membrane"/>
    <property type="evidence" value="ECO:0007669"/>
    <property type="project" value="UniProtKB-SubCell"/>
</dbReference>
<dbReference type="RefSeq" id="WP_099342441.1">
    <property type="nucleotide sequence ID" value="NZ_CP032098.1"/>
</dbReference>
<dbReference type="PANTHER" id="PTHR43065">
    <property type="entry name" value="SENSOR HISTIDINE KINASE"/>
    <property type="match status" value="1"/>
</dbReference>
<keyword evidence="4" id="KW-0597">Phosphoprotein</keyword>
<dbReference type="InterPro" id="IPR003594">
    <property type="entry name" value="HATPase_dom"/>
</dbReference>
<keyword evidence="10" id="KW-0472">Membrane</keyword>
<dbReference type="EMBL" id="CP032098">
    <property type="protein sequence ID" value="AXX93002.1"/>
    <property type="molecule type" value="Genomic_DNA"/>
</dbReference>
<evidence type="ECO:0000313" key="13">
    <source>
        <dbReference type="EMBL" id="AXX93002.1"/>
    </source>
</evidence>
<dbReference type="KEGG" id="amol:AMOL_2048"/>
<dbReference type="Gene3D" id="3.30.450.20">
    <property type="entry name" value="PAS domain"/>
    <property type="match status" value="2"/>
</dbReference>
<dbReference type="InterPro" id="IPR003661">
    <property type="entry name" value="HisK_dim/P_dom"/>
</dbReference>
<protein>
    <recommendedName>
        <fullName evidence="3">histidine kinase</fullName>
        <ecNumber evidence="3">2.7.13.3</ecNumber>
    </recommendedName>
</protein>
<dbReference type="Proteomes" id="UP000262712">
    <property type="component" value="Chromosome"/>
</dbReference>
<keyword evidence="9" id="KW-0902">Two-component regulatory system</keyword>
<dbReference type="SUPFAM" id="SSF55874">
    <property type="entry name" value="ATPase domain of HSP90 chaperone/DNA topoisomerase II/histidine kinase"/>
    <property type="match status" value="1"/>
</dbReference>
<evidence type="ECO:0000313" key="14">
    <source>
        <dbReference type="EMBL" id="PHO18059.1"/>
    </source>
</evidence>
<dbReference type="CDD" id="cd18774">
    <property type="entry name" value="PDC2_HK_sensor"/>
    <property type="match status" value="1"/>
</dbReference>
<keyword evidence="8" id="KW-0067">ATP-binding</keyword>
<dbReference type="PANTHER" id="PTHR43065:SF46">
    <property type="entry name" value="C4-DICARBOXYLATE TRANSPORT SENSOR PROTEIN DCTB"/>
    <property type="match status" value="1"/>
</dbReference>
<dbReference type="Gene3D" id="1.10.287.130">
    <property type="match status" value="1"/>
</dbReference>
<dbReference type="GO" id="GO:0000155">
    <property type="term" value="F:phosphorelay sensor kinase activity"/>
    <property type="evidence" value="ECO:0007669"/>
    <property type="project" value="InterPro"/>
</dbReference>
<dbReference type="Proteomes" id="UP000221222">
    <property type="component" value="Unassembled WGS sequence"/>
</dbReference>
<comment type="subcellular location">
    <subcellularLocation>
        <location evidence="2">Membrane</location>
    </subcellularLocation>
</comment>
<dbReference type="SMART" id="SM00387">
    <property type="entry name" value="HATPase_c"/>
    <property type="match status" value="1"/>
</dbReference>
<dbReference type="CDD" id="cd00130">
    <property type="entry name" value="PAS"/>
    <property type="match status" value="1"/>
</dbReference>
<dbReference type="Gene3D" id="3.30.565.10">
    <property type="entry name" value="Histidine kinase-like ATPase, C-terminal domain"/>
    <property type="match status" value="1"/>
</dbReference>
<evidence type="ECO:0000256" key="1">
    <source>
        <dbReference type="ARBA" id="ARBA00000085"/>
    </source>
</evidence>
<sequence>MKSLKNTISTLVLFSIIMVSIIIGIISIISFNDMKINSVKHSQQQVIKQVKSQANHLLNKIEKISNYIIKNYKVGDTLLKNVVELNSDISSILILNKEGRIIDFYAKSNDHIYKGFDYSNKTYFKSVNKFKSSSWSNVFFSSVDNKPSISYTLKKDNKVLVIILRLDIFSNFITKLQNNDNSHMIRILDQNGIFIFNPDSINLVNQRFNAKNSSIYNDLINKNSEFNLAKFKNSNSNDNNFGMYTKLEKTGWTIVIRENYDLVLNTLKGFLISLFFVVLLFILFILYFVFKLFTNIFKQFDYLQETTKDISNGKYNKKIEKSTFKEISELIGSFEKMKTQINNREKHLKNSRDSFEFLFNSTMEAIIIHDTKYCIDVNDITLKLLGANSKDEIKNKSIFDFIANSSIQTVKRKILKDNLPYEVELKKLNGEVFTALIQGKFVELNSKRLKITNIVDISELKNKDKLIFQQSKMVSMGEMIGNIAHQWRQPLSSISTAASGIKIEKEFGILDDKSLENSLNMIIKNTKYLSKTIDDFRNFFKVDKEKESIDISFVINKALKLLESSFKNHYIDIQKEFSNDLFIKGYKNELTQALINIINNAKDALKELNHEDRLINIHTYLENDIVVISIKDNAGGIKKSIKSKIFEPYFTTKHQKQGTGIGLYMTHQIIVDHMNGKIDVNNIKINYKNSEYIGCEFKIYFDYLKNT</sequence>
<evidence type="ECO:0000256" key="9">
    <source>
        <dbReference type="ARBA" id="ARBA00023012"/>
    </source>
</evidence>
<dbReference type="Pfam" id="PF00512">
    <property type="entry name" value="HisKA"/>
    <property type="match status" value="1"/>
</dbReference>
<evidence type="ECO:0000313" key="16">
    <source>
        <dbReference type="Proteomes" id="UP000262712"/>
    </source>
</evidence>
<reference evidence="13 16" key="2">
    <citation type="submission" date="2018-08" db="EMBL/GenBank/DDBJ databases">
        <title>Complete genome of the Arcobacter molluscorum type strain LMG 25693.</title>
        <authorList>
            <person name="Miller W.G."/>
            <person name="Yee E."/>
            <person name="Bono J.L."/>
        </authorList>
    </citation>
    <scope>NUCLEOTIDE SEQUENCE [LARGE SCALE GENOMIC DNA]</scope>
    <source>
        <strain evidence="13 16">CECT 7696</strain>
    </source>
</reference>
<organism evidence="14 15">
    <name type="scientific">Malaciobacter molluscorum LMG 25693</name>
    <dbReference type="NCBI Taxonomy" id="870501"/>
    <lineage>
        <taxon>Bacteria</taxon>
        <taxon>Pseudomonadati</taxon>
        <taxon>Campylobacterota</taxon>
        <taxon>Epsilonproteobacteria</taxon>
        <taxon>Campylobacterales</taxon>
        <taxon>Arcobacteraceae</taxon>
        <taxon>Malaciobacter</taxon>
    </lineage>
</organism>
<dbReference type="SUPFAM" id="SSF55785">
    <property type="entry name" value="PYP-like sensor domain (PAS domain)"/>
    <property type="match status" value="1"/>
</dbReference>
<evidence type="ECO:0000256" key="2">
    <source>
        <dbReference type="ARBA" id="ARBA00004370"/>
    </source>
</evidence>
<dbReference type="CDD" id="cd00082">
    <property type="entry name" value="HisKA"/>
    <property type="match status" value="1"/>
</dbReference>
<dbReference type="PRINTS" id="PR00344">
    <property type="entry name" value="BCTRLSENSOR"/>
</dbReference>
<keyword evidence="7 13" id="KW-0418">Kinase</keyword>
<dbReference type="Gene3D" id="6.10.340.10">
    <property type="match status" value="1"/>
</dbReference>
<dbReference type="InterPro" id="IPR035965">
    <property type="entry name" value="PAS-like_dom_sf"/>
</dbReference>
<feature type="transmembrane region" description="Helical" evidence="10">
    <location>
        <begin position="270"/>
        <end position="290"/>
    </location>
</feature>
<feature type="domain" description="HAMP" evidence="12">
    <location>
        <begin position="294"/>
        <end position="346"/>
    </location>
</feature>
<reference evidence="14 15" key="1">
    <citation type="submission" date="2017-09" db="EMBL/GenBank/DDBJ databases">
        <title>Arcobacter canalis sp. nov., a new species isolated from a water canal contaminated with urban sewage.</title>
        <authorList>
            <person name="Perez-Cataluna A."/>
            <person name="Salas-Masso N."/>
            <person name="Figueras M.J."/>
        </authorList>
    </citation>
    <scope>NUCLEOTIDE SEQUENCE [LARGE SCALE GENOMIC DNA]</scope>
    <source>
        <strain evidence="14 15">F98-3</strain>
    </source>
</reference>
<dbReference type="InterPro" id="IPR036097">
    <property type="entry name" value="HisK_dim/P_sf"/>
</dbReference>
<evidence type="ECO:0000256" key="10">
    <source>
        <dbReference type="SAM" id="Phobius"/>
    </source>
</evidence>
<dbReference type="SUPFAM" id="SSF47384">
    <property type="entry name" value="Homodimeric domain of signal transducing histidine kinase"/>
    <property type="match status" value="1"/>
</dbReference>
<keyword evidence="10" id="KW-1133">Transmembrane helix</keyword>
<dbReference type="InterPro" id="IPR036890">
    <property type="entry name" value="HATPase_C_sf"/>
</dbReference>
<name>A0A2G1DHS5_9BACT</name>
<evidence type="ECO:0000256" key="6">
    <source>
        <dbReference type="ARBA" id="ARBA00022741"/>
    </source>
</evidence>
<dbReference type="CDD" id="cd18773">
    <property type="entry name" value="PDC1_HK_sensor"/>
    <property type="match status" value="1"/>
</dbReference>
<dbReference type="InterPro" id="IPR003660">
    <property type="entry name" value="HAMP_dom"/>
</dbReference>
<proteinExistence type="predicted"/>
<keyword evidence="15" id="KW-1185">Reference proteome</keyword>
<dbReference type="InterPro" id="IPR000014">
    <property type="entry name" value="PAS"/>
</dbReference>
<dbReference type="SMART" id="SM00388">
    <property type="entry name" value="HisKA"/>
    <property type="match status" value="1"/>
</dbReference>
<evidence type="ECO:0000256" key="7">
    <source>
        <dbReference type="ARBA" id="ARBA00022777"/>
    </source>
</evidence>
<dbReference type="GO" id="GO:0005524">
    <property type="term" value="F:ATP binding"/>
    <property type="evidence" value="ECO:0007669"/>
    <property type="project" value="UniProtKB-KW"/>
</dbReference>
<evidence type="ECO:0000256" key="3">
    <source>
        <dbReference type="ARBA" id="ARBA00012438"/>
    </source>
</evidence>
<dbReference type="InterPro" id="IPR005467">
    <property type="entry name" value="His_kinase_dom"/>
</dbReference>
<dbReference type="EC" id="2.7.13.3" evidence="3"/>
<accession>A0A2G1DHS5</accession>
<keyword evidence="10" id="KW-0812">Transmembrane</keyword>
<keyword evidence="6" id="KW-0547">Nucleotide-binding</keyword>
<feature type="transmembrane region" description="Helical" evidence="10">
    <location>
        <begin position="12"/>
        <end position="31"/>
    </location>
</feature>
<evidence type="ECO:0000256" key="8">
    <source>
        <dbReference type="ARBA" id="ARBA00022840"/>
    </source>
</evidence>
<dbReference type="PROSITE" id="PS50109">
    <property type="entry name" value="HIS_KIN"/>
    <property type="match status" value="1"/>
</dbReference>
<dbReference type="AlphaFoldDB" id="A0A2G1DHS5"/>
<comment type="catalytic activity">
    <reaction evidence="1">
        <text>ATP + protein L-histidine = ADP + protein N-phospho-L-histidine.</text>
        <dbReference type="EC" id="2.7.13.3"/>
    </reaction>
</comment>
<gene>
    <name evidence="13" type="ORF">AMOL_2048</name>
    <name evidence="14" type="ORF">CPU12_07275</name>
</gene>
<dbReference type="Pfam" id="PF02518">
    <property type="entry name" value="HATPase_c"/>
    <property type="match status" value="1"/>
</dbReference>
<evidence type="ECO:0000259" key="12">
    <source>
        <dbReference type="PROSITE" id="PS50885"/>
    </source>
</evidence>
<dbReference type="Pfam" id="PF13426">
    <property type="entry name" value="PAS_9"/>
    <property type="match status" value="1"/>
</dbReference>
<evidence type="ECO:0000313" key="15">
    <source>
        <dbReference type="Proteomes" id="UP000221222"/>
    </source>
</evidence>
<dbReference type="PROSITE" id="PS50885">
    <property type="entry name" value="HAMP"/>
    <property type="match status" value="1"/>
</dbReference>
<dbReference type="EMBL" id="NXFY01000009">
    <property type="protein sequence ID" value="PHO18059.1"/>
    <property type="molecule type" value="Genomic_DNA"/>
</dbReference>
<keyword evidence="5" id="KW-0808">Transferase</keyword>
<dbReference type="InterPro" id="IPR004358">
    <property type="entry name" value="Sig_transdc_His_kin-like_C"/>
</dbReference>
<evidence type="ECO:0000256" key="5">
    <source>
        <dbReference type="ARBA" id="ARBA00022679"/>
    </source>
</evidence>
<evidence type="ECO:0000256" key="4">
    <source>
        <dbReference type="ARBA" id="ARBA00022553"/>
    </source>
</evidence>
<evidence type="ECO:0000259" key="11">
    <source>
        <dbReference type="PROSITE" id="PS50109"/>
    </source>
</evidence>
<feature type="domain" description="Histidine kinase" evidence="11">
    <location>
        <begin position="482"/>
        <end position="705"/>
    </location>
</feature>